<evidence type="ECO:0000256" key="3">
    <source>
        <dbReference type="ARBA" id="ARBA00022491"/>
    </source>
</evidence>
<evidence type="ECO:0000313" key="10">
    <source>
        <dbReference type="Proteomes" id="UP000682358"/>
    </source>
</evidence>
<evidence type="ECO:0000256" key="8">
    <source>
        <dbReference type="ARBA" id="ARBA00033135"/>
    </source>
</evidence>
<accession>A0AAJ6K5M0</accession>
<dbReference type="AlphaFoldDB" id="A0AAJ6K5M0"/>
<sequence length="101" mass="11403">MQFIVYEYKRVSHYKMFIDVQSDIVDTPGRRMVIPLVESHNLSEIVNHLLFPIVKVNGNDYRVMTTELSSVSGSVMGEVIADISADADTIKNAINVLFWGI</sequence>
<dbReference type="GO" id="GO:0006276">
    <property type="term" value="P:plasmid maintenance"/>
    <property type="evidence" value="ECO:0007669"/>
    <property type="project" value="InterPro"/>
</dbReference>
<comment type="similarity">
    <text evidence="1">Belongs to the CcdB toxin family.</text>
</comment>
<keyword evidence="4" id="KW-1277">Toxin-antitoxin system</keyword>
<dbReference type="InterPro" id="IPR002712">
    <property type="entry name" value="CcdB"/>
</dbReference>
<dbReference type="NCBIfam" id="NF010262">
    <property type="entry name" value="PRK13708.1"/>
    <property type="match status" value="1"/>
</dbReference>
<gene>
    <name evidence="9" type="primary">ccdB</name>
    <name evidence="9" type="ORF">KOF27_21165</name>
</gene>
<dbReference type="EMBL" id="CP123373">
    <property type="protein sequence ID" value="WHT95731.1"/>
    <property type="molecule type" value="Genomic_DNA"/>
</dbReference>
<name>A0AAJ6K5M0_PRORE</name>
<dbReference type="InterPro" id="IPR011067">
    <property type="entry name" value="Plasmid_toxin/cell-grow_inhib"/>
</dbReference>
<reference evidence="9" key="1">
    <citation type="submission" date="2023-04" db="EMBL/GenBank/DDBJ databases">
        <title>Co-integrate Col3M blaNDM-1-harbouring plasmids in clinical Providencia rettgeri isolates from Argentina.</title>
        <authorList>
            <person name="de Belder D."/>
            <person name="Martino F."/>
            <person name="Tijet N."/>
            <person name="Melano R.G."/>
            <person name="Faccone D."/>
            <person name="de Mendieta J.M."/>
            <person name="Rapoport M."/>
            <person name="Albornoz E."/>
            <person name="Petroni A."/>
            <person name="Tuduri E."/>
            <person name="Derdoy L."/>
            <person name="Cogut S."/>
            <person name="Errecalde L."/>
            <person name="Pasteran F."/>
            <person name="Corso A."/>
            <person name="Gomez S.A."/>
        </authorList>
    </citation>
    <scope>NUCLEOTIDE SEQUENCE</scope>
    <source>
        <strain evidence="9">PreM15628</strain>
        <plasmid evidence="9">p15628A_320</plasmid>
    </source>
</reference>
<dbReference type="GO" id="GO:0008657">
    <property type="term" value="F:DNA topoisomerase type II (double strand cut, ATP-hydrolyzing) inhibitor activity"/>
    <property type="evidence" value="ECO:0007669"/>
    <property type="project" value="InterPro"/>
</dbReference>
<geneLocation type="plasmid" evidence="9 10">
    <name>p15628A_320</name>
</geneLocation>
<evidence type="ECO:0000256" key="4">
    <source>
        <dbReference type="ARBA" id="ARBA00022649"/>
    </source>
</evidence>
<keyword evidence="5" id="KW-0805">Transcription regulation</keyword>
<dbReference type="SUPFAM" id="SSF50118">
    <property type="entry name" value="Cell growth inhibitor/plasmid maintenance toxic component"/>
    <property type="match status" value="1"/>
</dbReference>
<organism evidence="9 10">
    <name type="scientific">Providencia rettgeri</name>
    <dbReference type="NCBI Taxonomy" id="587"/>
    <lineage>
        <taxon>Bacteria</taxon>
        <taxon>Pseudomonadati</taxon>
        <taxon>Pseudomonadota</taxon>
        <taxon>Gammaproteobacteria</taxon>
        <taxon>Enterobacterales</taxon>
        <taxon>Morganellaceae</taxon>
        <taxon>Providencia</taxon>
    </lineage>
</organism>
<evidence type="ECO:0000256" key="1">
    <source>
        <dbReference type="ARBA" id="ARBA00005230"/>
    </source>
</evidence>
<evidence type="ECO:0000256" key="7">
    <source>
        <dbReference type="ARBA" id="ARBA00029628"/>
    </source>
</evidence>
<keyword evidence="9" id="KW-0614">Plasmid</keyword>
<keyword evidence="3" id="KW-0678">Repressor</keyword>
<dbReference type="RefSeq" id="WP_283656806.1">
    <property type="nucleotide sequence ID" value="NZ_CP123366.1"/>
</dbReference>
<protein>
    <recommendedName>
        <fullName evidence="2">Toxin CcdB</fullName>
    </recommendedName>
    <alternativeName>
        <fullName evidence="8">Cytotoxic protein CcdB</fullName>
    </alternativeName>
    <alternativeName>
        <fullName evidence="7">Protein LetD</fullName>
    </alternativeName>
</protein>
<keyword evidence="6" id="KW-0804">Transcription</keyword>
<evidence type="ECO:0000256" key="5">
    <source>
        <dbReference type="ARBA" id="ARBA00023015"/>
    </source>
</evidence>
<evidence type="ECO:0000256" key="2">
    <source>
        <dbReference type="ARBA" id="ARBA00015075"/>
    </source>
</evidence>
<proteinExistence type="inferred from homology"/>
<dbReference type="Pfam" id="PF01845">
    <property type="entry name" value="CcdB"/>
    <property type="match status" value="1"/>
</dbReference>
<dbReference type="Gene3D" id="2.30.30.110">
    <property type="match status" value="1"/>
</dbReference>
<dbReference type="Proteomes" id="UP000682358">
    <property type="component" value="Plasmid p15628A_320"/>
</dbReference>
<evidence type="ECO:0000313" key="9">
    <source>
        <dbReference type="EMBL" id="WHT95731.1"/>
    </source>
</evidence>
<evidence type="ECO:0000256" key="6">
    <source>
        <dbReference type="ARBA" id="ARBA00023163"/>
    </source>
</evidence>